<dbReference type="GO" id="GO:0005524">
    <property type="term" value="F:ATP binding"/>
    <property type="evidence" value="ECO:0007669"/>
    <property type="project" value="UniProtKB-KW"/>
</dbReference>
<proteinExistence type="inferred from homology"/>
<dbReference type="SMART" id="SM00533">
    <property type="entry name" value="MUTSd"/>
    <property type="match status" value="1"/>
</dbReference>
<protein>
    <recommendedName>
        <fullName evidence="7">DNA mismatch repair proteins mutS family domain-containing protein</fullName>
    </recommendedName>
</protein>
<dbReference type="VEuPathDB" id="MicrosporidiaDB:TUBRATIS_26570"/>
<dbReference type="SUPFAM" id="SSF48334">
    <property type="entry name" value="DNA repair protein MutS, domain III"/>
    <property type="match status" value="1"/>
</dbReference>
<evidence type="ECO:0000256" key="3">
    <source>
        <dbReference type="ARBA" id="ARBA00022763"/>
    </source>
</evidence>
<evidence type="ECO:0000256" key="4">
    <source>
        <dbReference type="ARBA" id="ARBA00022840"/>
    </source>
</evidence>
<dbReference type="OrthoDB" id="10252754at2759"/>
<evidence type="ECO:0000259" key="7">
    <source>
        <dbReference type="PROSITE" id="PS00486"/>
    </source>
</evidence>
<comment type="similarity">
    <text evidence="1">Belongs to the DNA mismatch repair MutS family.</text>
</comment>
<comment type="caution">
    <text evidence="8">The sequence shown here is derived from an EMBL/GenBank/DDBJ whole genome shotgun (WGS) entry which is preliminary data.</text>
</comment>
<dbReference type="InterPro" id="IPR007695">
    <property type="entry name" value="DNA_mismatch_repair_MutS-lik_N"/>
</dbReference>
<dbReference type="SMART" id="SM00534">
    <property type="entry name" value="MUTSac"/>
    <property type="match status" value="1"/>
</dbReference>
<evidence type="ECO:0000256" key="5">
    <source>
        <dbReference type="ARBA" id="ARBA00023125"/>
    </source>
</evidence>
<dbReference type="GO" id="GO:0032301">
    <property type="term" value="C:MutSalpha complex"/>
    <property type="evidence" value="ECO:0007669"/>
    <property type="project" value="TreeGrafter"/>
</dbReference>
<accession>A0A437AIL2</accession>
<keyword evidence="4" id="KW-0067">ATP-binding</keyword>
<dbReference type="InterPro" id="IPR045076">
    <property type="entry name" value="MutS"/>
</dbReference>
<feature type="domain" description="DNA mismatch repair proteins mutS family" evidence="7">
    <location>
        <begin position="799"/>
        <end position="815"/>
    </location>
</feature>
<dbReference type="InterPro" id="IPR027417">
    <property type="entry name" value="P-loop_NTPase"/>
</dbReference>
<dbReference type="Proteomes" id="UP000282876">
    <property type="component" value="Unassembled WGS sequence"/>
</dbReference>
<dbReference type="PROSITE" id="PS00486">
    <property type="entry name" value="DNA_MISMATCH_REPAIR_2"/>
    <property type="match status" value="1"/>
</dbReference>
<dbReference type="PIRSF" id="PIRSF037677">
    <property type="entry name" value="DNA_mis_repair_Msh6"/>
    <property type="match status" value="1"/>
</dbReference>
<dbReference type="InterPro" id="IPR017261">
    <property type="entry name" value="DNA_mismatch_repair_MutS/MSH"/>
</dbReference>
<dbReference type="Pfam" id="PF00488">
    <property type="entry name" value="MutS_V"/>
    <property type="match status" value="1"/>
</dbReference>
<dbReference type="Gene3D" id="3.40.50.300">
    <property type="entry name" value="P-loop containing nucleotide triphosphate hydrolases"/>
    <property type="match status" value="1"/>
</dbReference>
<dbReference type="Pfam" id="PF05192">
    <property type="entry name" value="MutS_III"/>
    <property type="match status" value="1"/>
</dbReference>
<dbReference type="Gene3D" id="3.40.1170.10">
    <property type="entry name" value="DNA repair protein MutS, domain I"/>
    <property type="match status" value="1"/>
</dbReference>
<dbReference type="GO" id="GO:0006298">
    <property type="term" value="P:mismatch repair"/>
    <property type="evidence" value="ECO:0007669"/>
    <property type="project" value="InterPro"/>
</dbReference>
<dbReference type="InterPro" id="IPR007696">
    <property type="entry name" value="DNA_mismatch_repair_MutS_core"/>
</dbReference>
<feature type="region of interest" description="Disordered" evidence="6">
    <location>
        <begin position="1"/>
        <end position="31"/>
    </location>
</feature>
<dbReference type="SUPFAM" id="SSF52540">
    <property type="entry name" value="P-loop containing nucleoside triphosphate hydrolases"/>
    <property type="match status" value="1"/>
</dbReference>
<dbReference type="STRING" id="291195.A0A437AIL2"/>
<gene>
    <name evidence="8" type="ORF">TUBRATIS_26570</name>
</gene>
<keyword evidence="2" id="KW-0547">Nucleotide-binding</keyword>
<evidence type="ECO:0000313" key="9">
    <source>
        <dbReference type="Proteomes" id="UP000282876"/>
    </source>
</evidence>
<dbReference type="InterPro" id="IPR016151">
    <property type="entry name" value="DNA_mismatch_repair_MutS_N"/>
</dbReference>
<dbReference type="InterPro" id="IPR000432">
    <property type="entry name" value="DNA_mismatch_repair_MutS_C"/>
</dbReference>
<evidence type="ECO:0000256" key="6">
    <source>
        <dbReference type="SAM" id="MobiDB-lite"/>
    </source>
</evidence>
<name>A0A437AIL2_9MICR</name>
<evidence type="ECO:0000313" key="8">
    <source>
        <dbReference type="EMBL" id="RVD90917.1"/>
    </source>
</evidence>
<reference evidence="8 9" key="1">
    <citation type="submission" date="2018-10" db="EMBL/GenBank/DDBJ databases">
        <title>Draft genome sequence of the microsporidian Tubulinosema ratisbonensis.</title>
        <authorList>
            <person name="Polonais V."/>
            <person name="Peyretaillade E."/>
            <person name="Niehus S."/>
            <person name="Wawrzyniak I."/>
            <person name="Franchet A."/>
            <person name="Gaspin C."/>
            <person name="Reichstadt M."/>
            <person name="Belser C."/>
            <person name="Labadie K."/>
            <person name="Delbac F."/>
            <person name="Ferrandon D."/>
        </authorList>
    </citation>
    <scope>NUCLEOTIDE SEQUENCE [LARGE SCALE GENOMIC DNA]</scope>
    <source>
        <strain evidence="8 9">Franzen</strain>
    </source>
</reference>
<dbReference type="GO" id="GO:0030983">
    <property type="term" value="F:mismatched DNA binding"/>
    <property type="evidence" value="ECO:0007669"/>
    <property type="project" value="InterPro"/>
</dbReference>
<dbReference type="InterPro" id="IPR036187">
    <property type="entry name" value="DNA_mismatch_repair_MutS_sf"/>
</dbReference>
<dbReference type="GO" id="GO:0140664">
    <property type="term" value="F:ATP-dependent DNA damage sensor activity"/>
    <property type="evidence" value="ECO:0007669"/>
    <property type="project" value="InterPro"/>
</dbReference>
<evidence type="ECO:0000256" key="2">
    <source>
        <dbReference type="ARBA" id="ARBA00022741"/>
    </source>
</evidence>
<dbReference type="PANTHER" id="PTHR11361">
    <property type="entry name" value="DNA MISMATCH REPAIR PROTEIN MUTS FAMILY MEMBER"/>
    <property type="match status" value="1"/>
</dbReference>
<feature type="compositionally biased region" description="Polar residues" evidence="6">
    <location>
        <begin position="8"/>
        <end position="29"/>
    </location>
</feature>
<keyword evidence="9" id="KW-1185">Reference proteome</keyword>
<dbReference type="Pfam" id="PF01624">
    <property type="entry name" value="MutS_I"/>
    <property type="match status" value="1"/>
</dbReference>
<dbReference type="InterPro" id="IPR007861">
    <property type="entry name" value="DNA_mismatch_repair_MutS_clamp"/>
</dbReference>
<dbReference type="Pfam" id="PF05190">
    <property type="entry name" value="MutS_IV"/>
    <property type="match status" value="1"/>
</dbReference>
<sequence>MKKDKKSQTPQKNTLFSFLSPIKKSQPNSEIEDLSKFVFKPKSQEDSSDIVERKKQKLSLQTENSNEIIDFSSDEKENTINEITNTQRTPISSGKKQERFSFLVDLKDKNGIRRGEENYDPTSLFISEKEFNSMTDFEKQFWAIKKEYFDTVIFFKKGKFYELYEDDAEIGSKLFDLKLTERVNMKMAGFPEKSYDYWAGKFLENGYKVAKVDQTENMIGKSLREKDNTKKEKIIKRELKEIITKGTIYNSDHLKSFDANFLGIVCFSKNISYILYEASFNKVFFGTFTEDSLSNFKNLIFTNEIKELVYEIDKNEKNENYFLFLEKIKEKITVENINKFKKEDFSIQIEKIKKFVVKFINNEEYKCFTNLIEYMFYLKRESFLERLEIYNFKEKENNFIFLDNFTIQNLELLKNNYDNSQKNSLFSVINFCVTGCGQRLLKKYMINPSKDLSEIQKRQNFTKKLEKIDFFTARELLKQIGDIERIFGKIFSNNPQSKDVIFFIKTLEKISSLRNKLNEISLDFPDTKIILEKFNEKYFVEEEEILPEKNSDDELNTLKQKESEIYGRLTEYLNKKKKELNCDIKFKNIGKEIFQMEIPINVEIPSEFFLVSSTKNTKRFYSAELKEMIKEYVENDELIFQSKGSLLRRVVQFLMGFNQLIEDVCQKLSELDVFFSYAIFSKTYNTTYPIFSNKLSIEGLRNPIYQNFVETDVFLNESNILILTGPNMGGKSTLMRSICYNIILAQMGMKVFCKKLELKLFDNIFTRIGASDNLEKGESTFYIELNETSKILRKATENTFIIMDELGRGTSVKDGQAIATAVLNYLKKKDCTLIFSTHYFNIVDKVIGVNKGYMDVELFENEVIFKYQLVNGVSNDSLGISVASIANLPNEIIKKALFYKNKFNK</sequence>
<dbReference type="Gene3D" id="1.10.1420.10">
    <property type="match status" value="2"/>
</dbReference>
<dbReference type="EMBL" id="RCSS01000722">
    <property type="protein sequence ID" value="RVD90917.1"/>
    <property type="molecule type" value="Genomic_DNA"/>
</dbReference>
<dbReference type="AlphaFoldDB" id="A0A437AIL2"/>
<dbReference type="SUPFAM" id="SSF55271">
    <property type="entry name" value="DNA repair protein MutS, domain I"/>
    <property type="match status" value="1"/>
</dbReference>
<keyword evidence="3" id="KW-0227">DNA damage</keyword>
<evidence type="ECO:0000256" key="1">
    <source>
        <dbReference type="ARBA" id="ARBA00006271"/>
    </source>
</evidence>
<organism evidence="8 9">
    <name type="scientific">Tubulinosema ratisbonensis</name>
    <dbReference type="NCBI Taxonomy" id="291195"/>
    <lineage>
        <taxon>Eukaryota</taxon>
        <taxon>Fungi</taxon>
        <taxon>Fungi incertae sedis</taxon>
        <taxon>Microsporidia</taxon>
        <taxon>Tubulinosematoidea</taxon>
        <taxon>Tubulinosematidae</taxon>
        <taxon>Tubulinosema</taxon>
    </lineage>
</organism>
<dbReference type="PANTHER" id="PTHR11361:SF148">
    <property type="entry name" value="DNA MISMATCH REPAIR PROTEIN MSH6"/>
    <property type="match status" value="1"/>
</dbReference>
<keyword evidence="5" id="KW-0238">DNA-binding</keyword>